<dbReference type="CDD" id="cd02440">
    <property type="entry name" value="AdoMet_MTases"/>
    <property type="match status" value="1"/>
</dbReference>
<reference evidence="1" key="1">
    <citation type="submission" date="2018-05" db="EMBL/GenBank/DDBJ databases">
        <authorList>
            <person name="Lanie J.A."/>
            <person name="Ng W.-L."/>
            <person name="Kazmierczak K.M."/>
            <person name="Andrzejewski T.M."/>
            <person name="Davidsen T.M."/>
            <person name="Wayne K.J."/>
            <person name="Tettelin H."/>
            <person name="Glass J.I."/>
            <person name="Rusch D."/>
            <person name="Podicherti R."/>
            <person name="Tsui H.-C.T."/>
            <person name="Winkler M.E."/>
        </authorList>
    </citation>
    <scope>NUCLEOTIDE SEQUENCE</scope>
</reference>
<dbReference type="PANTHER" id="PTHR43861:SF6">
    <property type="entry name" value="METHYLTRANSFERASE TYPE 11"/>
    <property type="match status" value="1"/>
</dbReference>
<accession>A0A382Q327</accession>
<organism evidence="1">
    <name type="scientific">marine metagenome</name>
    <dbReference type="NCBI Taxonomy" id="408172"/>
    <lineage>
        <taxon>unclassified sequences</taxon>
        <taxon>metagenomes</taxon>
        <taxon>ecological metagenomes</taxon>
    </lineage>
</organism>
<dbReference type="InterPro" id="IPR029063">
    <property type="entry name" value="SAM-dependent_MTases_sf"/>
</dbReference>
<dbReference type="Pfam" id="PF13489">
    <property type="entry name" value="Methyltransf_23"/>
    <property type="match status" value="1"/>
</dbReference>
<evidence type="ECO:0000313" key="1">
    <source>
        <dbReference type="EMBL" id="SVC79959.1"/>
    </source>
</evidence>
<dbReference type="PANTHER" id="PTHR43861">
    <property type="entry name" value="TRANS-ACONITATE 2-METHYLTRANSFERASE-RELATED"/>
    <property type="match status" value="1"/>
</dbReference>
<dbReference type="Gene3D" id="3.40.50.150">
    <property type="entry name" value="Vaccinia Virus protein VP39"/>
    <property type="match status" value="1"/>
</dbReference>
<dbReference type="AlphaFoldDB" id="A0A382Q327"/>
<dbReference type="SUPFAM" id="SSF53335">
    <property type="entry name" value="S-adenosyl-L-methionine-dependent methyltransferases"/>
    <property type="match status" value="1"/>
</dbReference>
<proteinExistence type="predicted"/>
<sequence length="264" mass="30006">MECEICNENNCLEAFVKNITKCTNCGSLYNMSAPHEEIPAITSKDNILKLSVQKKISKLIAQSYLAYLKKKTKVDFKNALDIGCGLGDFVEELNKIGIKASGIESDANTVKNAKSNVNHGLFDESYDSTIKYDLISINQTLYYFEDSFAIIKKISSLLEVNGMILIATINAESSFRQKHKIWTQGCKICLGNKIWKNFNKFGLKCMDITSYDDDLYINFFLRKTGLMSNTKFMRNTLLYLSLIKKMIVVKEDGIDNFVLLQKVR</sequence>
<name>A0A382Q327_9ZZZZ</name>
<dbReference type="EMBL" id="UINC01111614">
    <property type="protein sequence ID" value="SVC79959.1"/>
    <property type="molecule type" value="Genomic_DNA"/>
</dbReference>
<protein>
    <recommendedName>
        <fullName evidence="2">Methyltransferase domain-containing protein</fullName>
    </recommendedName>
</protein>
<gene>
    <name evidence="1" type="ORF">METZ01_LOCUS332813</name>
</gene>
<evidence type="ECO:0008006" key="2">
    <source>
        <dbReference type="Google" id="ProtNLM"/>
    </source>
</evidence>